<keyword evidence="3" id="KW-1185">Reference proteome</keyword>
<name>A0ABP8R1P1_9ACTN</name>
<feature type="compositionally biased region" description="Basic and acidic residues" evidence="1">
    <location>
        <begin position="15"/>
        <end position="27"/>
    </location>
</feature>
<evidence type="ECO:0000256" key="1">
    <source>
        <dbReference type="SAM" id="MobiDB-lite"/>
    </source>
</evidence>
<proteinExistence type="predicted"/>
<organism evidence="2 3">
    <name type="scientific">Actinoallomurus oryzae</name>
    <dbReference type="NCBI Taxonomy" id="502180"/>
    <lineage>
        <taxon>Bacteria</taxon>
        <taxon>Bacillati</taxon>
        <taxon>Actinomycetota</taxon>
        <taxon>Actinomycetes</taxon>
        <taxon>Streptosporangiales</taxon>
        <taxon>Thermomonosporaceae</taxon>
        <taxon>Actinoallomurus</taxon>
    </lineage>
</organism>
<dbReference type="InterPro" id="IPR035223">
    <property type="entry name" value="DUF5335"/>
</dbReference>
<feature type="region of interest" description="Disordered" evidence="1">
    <location>
        <begin position="1"/>
        <end position="27"/>
    </location>
</feature>
<dbReference type="EMBL" id="BAABHF010000054">
    <property type="protein sequence ID" value="GAA4515934.1"/>
    <property type="molecule type" value="Genomic_DNA"/>
</dbReference>
<dbReference type="Pfam" id="PF17269">
    <property type="entry name" value="DUF5335"/>
    <property type="match status" value="1"/>
</dbReference>
<reference evidence="3" key="1">
    <citation type="journal article" date="2019" name="Int. J. Syst. Evol. Microbiol.">
        <title>The Global Catalogue of Microorganisms (GCM) 10K type strain sequencing project: providing services to taxonomists for standard genome sequencing and annotation.</title>
        <authorList>
            <consortium name="The Broad Institute Genomics Platform"/>
            <consortium name="The Broad Institute Genome Sequencing Center for Infectious Disease"/>
            <person name="Wu L."/>
            <person name="Ma J."/>
        </authorList>
    </citation>
    <scope>NUCLEOTIDE SEQUENCE [LARGE SCALE GENOMIC DNA]</scope>
    <source>
        <strain evidence="3">JCM 17933</strain>
    </source>
</reference>
<sequence length="104" mass="11502">MTALIRQITKGRFPATRESDSGEDHQMTEARTIDGDRWGGFFDLLSTDHKAQSAAIELVGADFGDQYETELLPFAYASHDRRDDALVIGIGSNSARFPAQPELE</sequence>
<gene>
    <name evidence="2" type="ORF">GCM10023191_086190</name>
</gene>
<evidence type="ECO:0000313" key="3">
    <source>
        <dbReference type="Proteomes" id="UP001500503"/>
    </source>
</evidence>
<accession>A0ABP8R1P1</accession>
<protein>
    <submittedName>
        <fullName evidence="2">Uncharacterized protein</fullName>
    </submittedName>
</protein>
<evidence type="ECO:0000313" key="2">
    <source>
        <dbReference type="EMBL" id="GAA4515934.1"/>
    </source>
</evidence>
<comment type="caution">
    <text evidence="2">The sequence shown here is derived from an EMBL/GenBank/DDBJ whole genome shotgun (WGS) entry which is preliminary data.</text>
</comment>
<dbReference type="Proteomes" id="UP001500503">
    <property type="component" value="Unassembled WGS sequence"/>
</dbReference>